<accession>A0A5E4U2W5</accession>
<dbReference type="EMBL" id="CABPRZ010000006">
    <property type="protein sequence ID" value="VVD94400.1"/>
    <property type="molecule type" value="Genomic_DNA"/>
</dbReference>
<protein>
    <submittedName>
        <fullName evidence="1">Uncharacterized protein</fullName>
    </submittedName>
</protein>
<gene>
    <name evidence="1" type="ORF">PTE30175_01725</name>
</gene>
<dbReference type="Proteomes" id="UP000414233">
    <property type="component" value="Unassembled WGS sequence"/>
</dbReference>
<name>A0A5E4U2W5_9BURK</name>
<sequence>MKRRMKMVGFVAAVLIIILAAAWRAWDLSIERLSEANCAYYPGSCTYIVAFPVSQFPMPQ</sequence>
<dbReference type="AlphaFoldDB" id="A0A5E4U2W5"/>
<keyword evidence="2" id="KW-1185">Reference proteome</keyword>
<organism evidence="1 2">
    <name type="scientific">Pandoraea terrae</name>
    <dbReference type="NCBI Taxonomy" id="1537710"/>
    <lineage>
        <taxon>Bacteria</taxon>
        <taxon>Pseudomonadati</taxon>
        <taxon>Pseudomonadota</taxon>
        <taxon>Betaproteobacteria</taxon>
        <taxon>Burkholderiales</taxon>
        <taxon>Burkholderiaceae</taxon>
        <taxon>Pandoraea</taxon>
    </lineage>
</organism>
<evidence type="ECO:0000313" key="1">
    <source>
        <dbReference type="EMBL" id="VVD94400.1"/>
    </source>
</evidence>
<evidence type="ECO:0000313" key="2">
    <source>
        <dbReference type="Proteomes" id="UP000414233"/>
    </source>
</evidence>
<reference evidence="1 2" key="1">
    <citation type="submission" date="2019-08" db="EMBL/GenBank/DDBJ databases">
        <authorList>
            <person name="Peeters C."/>
        </authorList>
    </citation>
    <scope>NUCLEOTIDE SEQUENCE [LARGE SCALE GENOMIC DNA]</scope>
    <source>
        <strain evidence="1 2">LMG 30175</strain>
    </source>
</reference>
<proteinExistence type="predicted"/>